<dbReference type="Gene3D" id="3.40.50.1820">
    <property type="entry name" value="alpha/beta hydrolase"/>
    <property type="match status" value="1"/>
</dbReference>
<dbReference type="PANTHER" id="PTHR40111:SF1">
    <property type="entry name" value="CEPHALOSPORIN-C DEACETYLASE"/>
    <property type="match status" value="1"/>
</dbReference>
<accession>A0ABX7YKJ3</accession>
<dbReference type="EMBL" id="CP073084">
    <property type="protein sequence ID" value="QUE54188.1"/>
    <property type="molecule type" value="Genomic_DNA"/>
</dbReference>
<reference evidence="2 3" key="1">
    <citation type="submission" date="2021-04" db="EMBL/GenBank/DDBJ databases">
        <title>Complete genome sequence of a novel Streptococcus species.</title>
        <authorList>
            <person name="Teng J.L.L."/>
        </authorList>
    </citation>
    <scope>NUCLEOTIDE SEQUENCE [LARGE SCALE GENOMIC DNA]</scope>
    <source>
        <strain evidence="2 3">HKU75</strain>
    </source>
</reference>
<dbReference type="PANTHER" id="PTHR40111">
    <property type="entry name" value="CEPHALOSPORIN-C DEACETYLASE"/>
    <property type="match status" value="1"/>
</dbReference>
<dbReference type="InterPro" id="IPR039069">
    <property type="entry name" value="CE7"/>
</dbReference>
<feature type="domain" description="Acetyl xylan esterase" evidence="1">
    <location>
        <begin position="4"/>
        <end position="311"/>
    </location>
</feature>
<evidence type="ECO:0000313" key="3">
    <source>
        <dbReference type="Proteomes" id="UP000677616"/>
    </source>
</evidence>
<evidence type="ECO:0000259" key="1">
    <source>
        <dbReference type="Pfam" id="PF05448"/>
    </source>
</evidence>
<dbReference type="SUPFAM" id="SSF53474">
    <property type="entry name" value="alpha/beta-Hydrolases"/>
    <property type="match status" value="1"/>
</dbReference>
<dbReference type="RefSeq" id="WP_212570513.1">
    <property type="nucleotide sequence ID" value="NZ_CP073084.1"/>
</dbReference>
<dbReference type="Pfam" id="PF05448">
    <property type="entry name" value="AXE1"/>
    <property type="match status" value="1"/>
</dbReference>
<dbReference type="InterPro" id="IPR008391">
    <property type="entry name" value="AXE1_dom"/>
</dbReference>
<protein>
    <submittedName>
        <fullName evidence="2">Acetylxylan esterase</fullName>
    </submittedName>
</protein>
<dbReference type="InterPro" id="IPR029058">
    <property type="entry name" value="AB_hydrolase_fold"/>
</dbReference>
<organism evidence="2 3">
    <name type="scientific">Streptococcus oriscaviae</name>
    <dbReference type="NCBI Taxonomy" id="2781599"/>
    <lineage>
        <taxon>Bacteria</taxon>
        <taxon>Bacillati</taxon>
        <taxon>Bacillota</taxon>
        <taxon>Bacilli</taxon>
        <taxon>Lactobacillales</taxon>
        <taxon>Streptococcaceae</taxon>
        <taxon>Streptococcus</taxon>
    </lineage>
</organism>
<dbReference type="Proteomes" id="UP000677616">
    <property type="component" value="Chromosome"/>
</dbReference>
<gene>
    <name evidence="2" type="ORF">INT76_10275</name>
</gene>
<sequence>MIDTMSLEEMWGYRGRQEVPADFDAFWEKQKAELPSHPTYELKEKAVGLAQLDCYELTFAGTNGSRVFAKCLFPKSEQAVPVLFYFHGYQGQSPDWSENLKFVAAGYGVVCMDVRGQAGRSSDLGQFAGMTVKGQVIRGAVTGKEALFYKDVYLDVYQLITIISSLDFVDESRLISYGASQGGALALVAAALHPKISQTLAIYPFLSDFKRVLELGNTSEAYDELFRYFKYSDPFHDTEEIFLQSLSYIDVKNLAHLIQCPVAMVVALEDSVCPPSTQFAIYNRLTGAKEIKILPDYGHDALNVKVNDYVFDTLIGTKFLTKI</sequence>
<keyword evidence="3" id="KW-1185">Reference proteome</keyword>
<name>A0ABX7YKJ3_9STRE</name>
<evidence type="ECO:0000313" key="2">
    <source>
        <dbReference type="EMBL" id="QUE54188.1"/>
    </source>
</evidence>
<proteinExistence type="predicted"/>